<dbReference type="RefSeq" id="WP_301677093.1">
    <property type="nucleotide sequence ID" value="NZ_VCYI01000005.1"/>
</dbReference>
<dbReference type="Proteomes" id="UP001168423">
    <property type="component" value="Unassembled WGS sequence"/>
</dbReference>
<keyword evidence="2" id="KW-1185">Reference proteome</keyword>
<proteinExistence type="predicted"/>
<protein>
    <submittedName>
        <fullName evidence="1">Uncharacterized protein</fullName>
    </submittedName>
</protein>
<accession>A0ABT8M2R6</accession>
<evidence type="ECO:0000313" key="2">
    <source>
        <dbReference type="Proteomes" id="UP001168423"/>
    </source>
</evidence>
<dbReference type="EMBL" id="VCYI01000005">
    <property type="protein sequence ID" value="MDN7012506.1"/>
    <property type="molecule type" value="Genomic_DNA"/>
</dbReference>
<sequence>MAVMVEERHAGVRRTNRIVLNHRDFNERQTVARGIIRRMLIQFHREWGEIRERESGSARVLASNAMLDRCSHQLYNTACDMQTVLGEELAGELRCLSADIIKTANVLIMLGCGEECREESETLAKEAVLRIEWCLTLVQKGKGCPAATRISGTHREE</sequence>
<name>A0ABT8M2R6_9EURY</name>
<evidence type="ECO:0000313" key="1">
    <source>
        <dbReference type="EMBL" id="MDN7012506.1"/>
    </source>
</evidence>
<organism evidence="1 2">
    <name type="scientific">Methanoculleus methanifontis</name>
    <dbReference type="NCBI Taxonomy" id="2584086"/>
    <lineage>
        <taxon>Archaea</taxon>
        <taxon>Methanobacteriati</taxon>
        <taxon>Methanobacteriota</taxon>
        <taxon>Stenosarchaea group</taxon>
        <taxon>Methanomicrobia</taxon>
        <taxon>Methanomicrobiales</taxon>
        <taxon>Methanomicrobiaceae</taxon>
        <taxon>Methanoculleus</taxon>
    </lineage>
</organism>
<gene>
    <name evidence="1" type="ORF">FGW20_05515</name>
</gene>
<reference evidence="1" key="1">
    <citation type="submission" date="2019-05" db="EMBL/GenBank/DDBJ databases">
        <title>Isolation and characterization of methanogens from the cold seep sediment at Four-Way Closure Ridge.</title>
        <authorList>
            <person name="You Y.-T."/>
            <person name="Chen S.-C."/>
            <person name="Zhang W.-L."/>
            <person name="Lai M.-C."/>
        </authorList>
    </citation>
    <scope>NUCLEOTIDE SEQUENCE</scope>
    <source>
        <strain evidence="1">FWC-SCC3</strain>
    </source>
</reference>
<comment type="caution">
    <text evidence="1">The sequence shown here is derived from an EMBL/GenBank/DDBJ whole genome shotgun (WGS) entry which is preliminary data.</text>
</comment>